<evidence type="ECO:0000313" key="2">
    <source>
        <dbReference type="Proteomes" id="UP001311799"/>
    </source>
</evidence>
<comment type="caution">
    <text evidence="1">The sequence shown here is derived from an EMBL/GenBank/DDBJ whole genome shotgun (WGS) entry which is preliminary data.</text>
</comment>
<accession>A0AAV9XUQ2</accession>
<reference evidence="1 2" key="1">
    <citation type="submission" date="2023-10" db="EMBL/GenBank/DDBJ databases">
        <title>Comparative genomics analysis reveals potential genetic determinants of host preference in Cryptosporidium xiaoi.</title>
        <authorList>
            <person name="Xiao L."/>
            <person name="Li J."/>
        </authorList>
    </citation>
    <scope>NUCLEOTIDE SEQUENCE [LARGE SCALE GENOMIC DNA]</scope>
    <source>
        <strain evidence="1 2">52996</strain>
    </source>
</reference>
<dbReference type="AlphaFoldDB" id="A0AAV9XUQ2"/>
<dbReference type="Proteomes" id="UP001311799">
    <property type="component" value="Unassembled WGS sequence"/>
</dbReference>
<name>A0AAV9XUQ2_9CRYT</name>
<protein>
    <submittedName>
        <fullName evidence="1">Uncharacterized protein</fullName>
    </submittedName>
</protein>
<evidence type="ECO:0000313" key="1">
    <source>
        <dbReference type="EMBL" id="KAK6587935.1"/>
    </source>
</evidence>
<sequence length="427" mass="48817">MNGELLGSGEIVEIIESLNSLMLNNPDLYLKLAQEELKKSNELKVLDVELKYEVSSDFVYIDISSPNVKNITNLGIYKLNTKIGFTDDMLKPQIKIGENNYREVNSLDELNRAELTVSFDDFCGKGFTEKDNINTLVVEAVLHNVVLEKIRKDEMFKHYMVSIIHDRVLLKLRNQVSINKNETQVLDTILNKCKLLKIIPKYGNINSIGFCKDNVKITDIEFARGSANSGSKINFKHNLSLSCYKSYDELISSKQKSFEQDKNDSELCFIANKKKSEFGIVKTVEEVETTASKNLPTEWKIIQNPGECKGTKFNGSYAPIYFKASLNVEELIFFFKLKSTNNIIDNLDKLNAHVSNVSVRITYDSCILLYSNLRDFIKEYHNCSLCNPIFNYSKSILMCNNNTLKVMLYVDNICSAVKHKLREDVIF</sequence>
<dbReference type="EMBL" id="JAWDEY010000036">
    <property type="protein sequence ID" value="KAK6587935.1"/>
    <property type="molecule type" value="Genomic_DNA"/>
</dbReference>
<gene>
    <name evidence="1" type="ORF">RS030_81197</name>
</gene>
<proteinExistence type="predicted"/>
<keyword evidence="2" id="KW-1185">Reference proteome</keyword>
<organism evidence="1 2">
    <name type="scientific">Cryptosporidium xiaoi</name>
    <dbReference type="NCBI Taxonomy" id="659607"/>
    <lineage>
        <taxon>Eukaryota</taxon>
        <taxon>Sar</taxon>
        <taxon>Alveolata</taxon>
        <taxon>Apicomplexa</taxon>
        <taxon>Conoidasida</taxon>
        <taxon>Coccidia</taxon>
        <taxon>Eucoccidiorida</taxon>
        <taxon>Eimeriorina</taxon>
        <taxon>Cryptosporidiidae</taxon>
        <taxon>Cryptosporidium</taxon>
    </lineage>
</organism>